<gene>
    <name evidence="1" type="ORF">NIES592_07185</name>
</gene>
<accession>A0A1U7H3Z6</accession>
<keyword evidence="2" id="KW-1185">Reference proteome</keyword>
<comment type="caution">
    <text evidence="1">The sequence shown here is derived from an EMBL/GenBank/DDBJ whole genome shotgun (WGS) entry which is preliminary data.</text>
</comment>
<evidence type="ECO:0000313" key="2">
    <source>
        <dbReference type="Proteomes" id="UP000186391"/>
    </source>
</evidence>
<organism evidence="1 2">
    <name type="scientific">Fischerella major NIES-592</name>
    <dbReference type="NCBI Taxonomy" id="210994"/>
    <lineage>
        <taxon>Bacteria</taxon>
        <taxon>Bacillati</taxon>
        <taxon>Cyanobacteriota</taxon>
        <taxon>Cyanophyceae</taxon>
        <taxon>Nostocales</taxon>
        <taxon>Hapalosiphonaceae</taxon>
        <taxon>Fischerella</taxon>
    </lineage>
</organism>
<sequence>MKRVKQYRIRLTEEEDELLKQVARETGLSVADVIRLGIKYQIRDLEYKRLTKLREDSGFLKNWEQYFGQSIIQEFGSRWQTALQTAYLQTLIEYKDSICYIDEKFEIISSITEVEKSSDTTPIVEETSPESISEQKVKADICQSLAKYLGGEWNGDEGIVQIFLNGLKADLLYRE</sequence>
<evidence type="ECO:0000313" key="1">
    <source>
        <dbReference type="EMBL" id="OKH15843.1"/>
    </source>
</evidence>
<dbReference type="Proteomes" id="UP000186391">
    <property type="component" value="Unassembled WGS sequence"/>
</dbReference>
<dbReference type="AlphaFoldDB" id="A0A1U7H3Z6"/>
<reference evidence="1 2" key="1">
    <citation type="submission" date="2016-11" db="EMBL/GenBank/DDBJ databases">
        <title>Draft Genome Sequences of Nine Cyanobacterial Strains from Diverse Habitats.</title>
        <authorList>
            <person name="Zhu T."/>
            <person name="Hou S."/>
            <person name="Lu X."/>
            <person name="Hess W.R."/>
        </authorList>
    </citation>
    <scope>NUCLEOTIDE SEQUENCE [LARGE SCALE GENOMIC DNA]</scope>
    <source>
        <strain evidence="1 2">NIES-592</strain>
    </source>
</reference>
<protein>
    <submittedName>
        <fullName evidence="1">Uncharacterized protein</fullName>
    </submittedName>
</protein>
<proteinExistence type="predicted"/>
<dbReference type="RefSeq" id="WP_062244148.1">
    <property type="nucleotide sequence ID" value="NZ_MRCA01000002.1"/>
</dbReference>
<name>A0A1U7H3Z6_9CYAN</name>
<dbReference type="EMBL" id="MRCA01000002">
    <property type="protein sequence ID" value="OKH15843.1"/>
    <property type="molecule type" value="Genomic_DNA"/>
</dbReference>